<dbReference type="InterPro" id="IPR004499">
    <property type="entry name" value="Pro-tRNA-ligase_IIa_arc-type"/>
</dbReference>
<dbReference type="Gene3D" id="3.30.930.10">
    <property type="entry name" value="Bira Bifunctional Protein, Domain 2"/>
    <property type="match status" value="1"/>
</dbReference>
<dbReference type="InterPro" id="IPR045864">
    <property type="entry name" value="aa-tRNA-synth_II/BPL/LPL"/>
</dbReference>
<dbReference type="SUPFAM" id="SSF55681">
    <property type="entry name" value="Class II aaRS and biotin synthetases"/>
    <property type="match status" value="1"/>
</dbReference>
<name>A0A0F8Z8A6_9ZZZZ</name>
<evidence type="ECO:0008006" key="2">
    <source>
        <dbReference type="Google" id="ProtNLM"/>
    </source>
</evidence>
<protein>
    <recommendedName>
        <fullName evidence="2">Aminoacyl-transfer RNA synthetases class-II family profile domain-containing protein</fullName>
    </recommendedName>
</protein>
<dbReference type="GO" id="GO:0004827">
    <property type="term" value="F:proline-tRNA ligase activity"/>
    <property type="evidence" value="ECO:0007669"/>
    <property type="project" value="InterPro"/>
</dbReference>
<comment type="caution">
    <text evidence="1">The sequence shown here is derived from an EMBL/GenBank/DDBJ whole genome shotgun (WGS) entry which is preliminary data.</text>
</comment>
<reference evidence="1" key="1">
    <citation type="journal article" date="2015" name="Nature">
        <title>Complex archaea that bridge the gap between prokaryotes and eukaryotes.</title>
        <authorList>
            <person name="Spang A."/>
            <person name="Saw J.H."/>
            <person name="Jorgensen S.L."/>
            <person name="Zaremba-Niedzwiedzka K."/>
            <person name="Martijn J."/>
            <person name="Lind A.E."/>
            <person name="van Eijk R."/>
            <person name="Schleper C."/>
            <person name="Guy L."/>
            <person name="Ettema T.J."/>
        </authorList>
    </citation>
    <scope>NUCLEOTIDE SEQUENCE</scope>
</reference>
<evidence type="ECO:0000313" key="1">
    <source>
        <dbReference type="EMBL" id="KKK89933.1"/>
    </source>
</evidence>
<dbReference type="GO" id="GO:0006433">
    <property type="term" value="P:prolyl-tRNA aminoacylation"/>
    <property type="evidence" value="ECO:0007669"/>
    <property type="project" value="InterPro"/>
</dbReference>
<proteinExistence type="predicted"/>
<dbReference type="GO" id="GO:0005737">
    <property type="term" value="C:cytoplasm"/>
    <property type="evidence" value="ECO:0007669"/>
    <property type="project" value="InterPro"/>
</dbReference>
<dbReference type="GO" id="GO:0005524">
    <property type="term" value="F:ATP binding"/>
    <property type="evidence" value="ECO:0007669"/>
    <property type="project" value="InterPro"/>
</dbReference>
<dbReference type="PANTHER" id="PTHR43382">
    <property type="entry name" value="PROLYL-TRNA SYNTHETASE"/>
    <property type="match status" value="1"/>
</dbReference>
<dbReference type="EMBL" id="LAZR01049315">
    <property type="protein sequence ID" value="KKK89933.1"/>
    <property type="molecule type" value="Genomic_DNA"/>
</dbReference>
<dbReference type="GO" id="GO:0017101">
    <property type="term" value="C:aminoacyl-tRNA synthetase multienzyme complex"/>
    <property type="evidence" value="ECO:0007669"/>
    <property type="project" value="TreeGrafter"/>
</dbReference>
<organism evidence="1">
    <name type="scientific">marine sediment metagenome</name>
    <dbReference type="NCBI Taxonomy" id="412755"/>
    <lineage>
        <taxon>unclassified sequences</taxon>
        <taxon>metagenomes</taxon>
        <taxon>ecological metagenomes</taxon>
    </lineage>
</organism>
<sequence>MKKQSQEGLNVKKENFSKWYSEILEKAEIIDLRYNVKGFVVIRPWGAMIIENMYQLYEKALRNKGHEPSFFPSVIPEKNFKKEYF</sequence>
<gene>
    <name evidence="1" type="ORF">LCGC14_2728120</name>
</gene>
<dbReference type="PANTHER" id="PTHR43382:SF2">
    <property type="entry name" value="BIFUNCTIONAL GLUTAMATE_PROLINE--TRNA LIGASE"/>
    <property type="match status" value="1"/>
</dbReference>
<dbReference type="AlphaFoldDB" id="A0A0F8Z8A6"/>
<accession>A0A0F8Z8A6</accession>